<reference evidence="1 2" key="1">
    <citation type="submission" date="2018-05" db="EMBL/GenBank/DDBJ databases">
        <title>Reference genomes for bee gut microbiota database.</title>
        <authorList>
            <person name="Ellegaard K.M."/>
        </authorList>
    </citation>
    <scope>NUCLEOTIDE SEQUENCE [LARGE SCALE GENOMIC DNA]</scope>
    <source>
        <strain evidence="1 2">ESL0200</strain>
    </source>
</reference>
<gene>
    <name evidence="1" type="ORF">DKK75_06640</name>
</gene>
<dbReference type="EMBL" id="QGLL01000009">
    <property type="protein sequence ID" value="PXY81420.1"/>
    <property type="molecule type" value="Genomic_DNA"/>
</dbReference>
<sequence length="99" mass="11217">MMKRSLTIGTFMMFLGVMLLGFVISPAQVSVQPALGDTAATSQSQWMHRPFLLYDRRLKTLTRQDTGQKRGCVLLVLQKNWHLSQVTVIRFVQPGNPAR</sequence>
<evidence type="ECO:0000313" key="1">
    <source>
        <dbReference type="EMBL" id="PXY81420.1"/>
    </source>
</evidence>
<name>A0A318M370_9BIFI</name>
<proteinExistence type="predicted"/>
<dbReference type="Proteomes" id="UP000247744">
    <property type="component" value="Unassembled WGS sequence"/>
</dbReference>
<protein>
    <submittedName>
        <fullName evidence="1">Uncharacterized protein</fullName>
    </submittedName>
</protein>
<organism evidence="1 2">
    <name type="scientific">Bifidobacterium asteroides</name>
    <dbReference type="NCBI Taxonomy" id="1684"/>
    <lineage>
        <taxon>Bacteria</taxon>
        <taxon>Bacillati</taxon>
        <taxon>Actinomycetota</taxon>
        <taxon>Actinomycetes</taxon>
        <taxon>Bifidobacteriales</taxon>
        <taxon>Bifidobacteriaceae</taxon>
        <taxon>Bifidobacterium</taxon>
    </lineage>
</organism>
<dbReference type="OrthoDB" id="9781019at2"/>
<dbReference type="RefSeq" id="WP_110452648.1">
    <property type="nucleotide sequence ID" value="NZ_QGLL01000009.1"/>
</dbReference>
<comment type="caution">
    <text evidence="1">The sequence shown here is derived from an EMBL/GenBank/DDBJ whole genome shotgun (WGS) entry which is preliminary data.</text>
</comment>
<accession>A0A318M370</accession>
<evidence type="ECO:0000313" key="2">
    <source>
        <dbReference type="Proteomes" id="UP000247744"/>
    </source>
</evidence>
<dbReference type="AlphaFoldDB" id="A0A318M370"/>